<dbReference type="Gene3D" id="2.40.37.10">
    <property type="entry name" value="Lyase, Ornithine Decarboxylase, Chain A, domain 1"/>
    <property type="match status" value="1"/>
</dbReference>
<evidence type="ECO:0000256" key="6">
    <source>
        <dbReference type="PIRSR" id="PIRSR600821-50"/>
    </source>
</evidence>
<feature type="active site" description="Proton acceptor; specific for L-alanine" evidence="5">
    <location>
        <position position="269"/>
    </location>
</feature>
<name>A0A4R2NPS2_9BACL</name>
<comment type="catalytic activity">
    <reaction evidence="1 5">
        <text>L-alanine = D-alanine</text>
        <dbReference type="Rhea" id="RHEA:20249"/>
        <dbReference type="ChEBI" id="CHEBI:57416"/>
        <dbReference type="ChEBI" id="CHEBI:57972"/>
        <dbReference type="EC" id="5.1.1.1"/>
    </reaction>
</comment>
<dbReference type="EC" id="5.1.1.1" evidence="5"/>
<dbReference type="SUPFAM" id="SSF51419">
    <property type="entry name" value="PLP-binding barrel"/>
    <property type="match status" value="1"/>
</dbReference>
<proteinExistence type="inferred from homology"/>
<feature type="binding site" evidence="5 7">
    <location>
        <position position="317"/>
    </location>
    <ligand>
        <name>substrate</name>
    </ligand>
</feature>
<dbReference type="Pfam" id="PF00842">
    <property type="entry name" value="Ala_racemase_C"/>
    <property type="match status" value="1"/>
</dbReference>
<dbReference type="PRINTS" id="PR00992">
    <property type="entry name" value="ALARACEMASE"/>
</dbReference>
<dbReference type="NCBIfam" id="TIGR00492">
    <property type="entry name" value="alr"/>
    <property type="match status" value="1"/>
</dbReference>
<dbReference type="EMBL" id="SLXK01000028">
    <property type="protein sequence ID" value="TCP23823.1"/>
    <property type="molecule type" value="Genomic_DNA"/>
</dbReference>
<dbReference type="GO" id="GO:0009252">
    <property type="term" value="P:peptidoglycan biosynthetic process"/>
    <property type="evidence" value="ECO:0007669"/>
    <property type="project" value="TreeGrafter"/>
</dbReference>
<comment type="caution">
    <text evidence="9">The sequence shown here is derived from an EMBL/GenBank/DDBJ whole genome shotgun (WGS) entry which is preliminary data.</text>
</comment>
<dbReference type="PANTHER" id="PTHR30511">
    <property type="entry name" value="ALANINE RACEMASE"/>
    <property type="match status" value="1"/>
</dbReference>
<comment type="pathway">
    <text evidence="5">Amino-acid biosynthesis; D-alanine biosynthesis; D-alanine from L-alanine: step 1/1.</text>
</comment>
<evidence type="ECO:0000256" key="1">
    <source>
        <dbReference type="ARBA" id="ARBA00000316"/>
    </source>
</evidence>
<dbReference type="RefSeq" id="WP_132747224.1">
    <property type="nucleotide sequence ID" value="NZ_SLXK01000028.1"/>
</dbReference>
<organism evidence="9 10">
    <name type="scientific">Scopulibacillus darangshiensis</name>
    <dbReference type="NCBI Taxonomy" id="442528"/>
    <lineage>
        <taxon>Bacteria</taxon>
        <taxon>Bacillati</taxon>
        <taxon>Bacillota</taxon>
        <taxon>Bacilli</taxon>
        <taxon>Bacillales</taxon>
        <taxon>Sporolactobacillaceae</taxon>
        <taxon>Scopulibacillus</taxon>
    </lineage>
</organism>
<dbReference type="Proteomes" id="UP000295416">
    <property type="component" value="Unassembled WGS sequence"/>
</dbReference>
<dbReference type="GO" id="GO:0030170">
    <property type="term" value="F:pyridoxal phosphate binding"/>
    <property type="evidence" value="ECO:0007669"/>
    <property type="project" value="UniProtKB-UniRule"/>
</dbReference>
<dbReference type="AlphaFoldDB" id="A0A4R2NPS2"/>
<dbReference type="InterPro" id="IPR020622">
    <property type="entry name" value="Ala_racemase_pyridoxalP-BS"/>
</dbReference>
<comment type="function">
    <text evidence="5">Catalyzes the interconversion of L-alanine and D-alanine. May also act on other amino acids.</text>
</comment>
<dbReference type="SMART" id="SM01005">
    <property type="entry name" value="Ala_racemase_C"/>
    <property type="match status" value="1"/>
</dbReference>
<dbReference type="Pfam" id="PF01168">
    <property type="entry name" value="Ala_racemase_N"/>
    <property type="match status" value="1"/>
</dbReference>
<dbReference type="CDD" id="cd00430">
    <property type="entry name" value="PLPDE_III_AR"/>
    <property type="match status" value="1"/>
</dbReference>
<dbReference type="GO" id="GO:0030632">
    <property type="term" value="P:D-alanine biosynthetic process"/>
    <property type="evidence" value="ECO:0007669"/>
    <property type="project" value="UniProtKB-UniRule"/>
</dbReference>
<evidence type="ECO:0000256" key="3">
    <source>
        <dbReference type="ARBA" id="ARBA00022898"/>
    </source>
</evidence>
<protein>
    <recommendedName>
        <fullName evidence="5">Alanine racemase</fullName>
        <ecNumber evidence="5">5.1.1.1</ecNumber>
    </recommendedName>
</protein>
<evidence type="ECO:0000256" key="4">
    <source>
        <dbReference type="ARBA" id="ARBA00023235"/>
    </source>
</evidence>
<dbReference type="PANTHER" id="PTHR30511:SF0">
    <property type="entry name" value="ALANINE RACEMASE, CATABOLIC-RELATED"/>
    <property type="match status" value="1"/>
</dbReference>
<accession>A0A4R2NPS2</accession>
<keyword evidence="10" id="KW-1185">Reference proteome</keyword>
<dbReference type="FunFam" id="3.20.20.10:FF:000002">
    <property type="entry name" value="Alanine racemase"/>
    <property type="match status" value="1"/>
</dbReference>
<evidence type="ECO:0000256" key="2">
    <source>
        <dbReference type="ARBA" id="ARBA00001933"/>
    </source>
</evidence>
<dbReference type="InterPro" id="IPR000821">
    <property type="entry name" value="Ala_racemase"/>
</dbReference>
<dbReference type="GO" id="GO:0005829">
    <property type="term" value="C:cytosol"/>
    <property type="evidence" value="ECO:0007669"/>
    <property type="project" value="TreeGrafter"/>
</dbReference>
<keyword evidence="4 5" id="KW-0413">Isomerase</keyword>
<evidence type="ECO:0000259" key="8">
    <source>
        <dbReference type="SMART" id="SM01005"/>
    </source>
</evidence>
<evidence type="ECO:0000313" key="10">
    <source>
        <dbReference type="Proteomes" id="UP000295416"/>
    </source>
</evidence>
<dbReference type="UniPathway" id="UPA00042">
    <property type="reaction ID" value="UER00497"/>
</dbReference>
<evidence type="ECO:0000313" key="9">
    <source>
        <dbReference type="EMBL" id="TCP23823.1"/>
    </source>
</evidence>
<dbReference type="InterPro" id="IPR011079">
    <property type="entry name" value="Ala_racemase_C"/>
</dbReference>
<dbReference type="Gene3D" id="3.20.20.10">
    <property type="entry name" value="Alanine racemase"/>
    <property type="match status" value="1"/>
</dbReference>
<feature type="domain" description="Alanine racemase C-terminal" evidence="8">
    <location>
        <begin position="248"/>
        <end position="374"/>
    </location>
</feature>
<dbReference type="GO" id="GO:0008784">
    <property type="term" value="F:alanine racemase activity"/>
    <property type="evidence" value="ECO:0007669"/>
    <property type="project" value="UniProtKB-UniRule"/>
</dbReference>
<evidence type="ECO:0000256" key="7">
    <source>
        <dbReference type="PIRSR" id="PIRSR600821-52"/>
    </source>
</evidence>
<dbReference type="OrthoDB" id="9813814at2"/>
<comment type="similarity">
    <text evidence="5">Belongs to the alanine racemase family.</text>
</comment>
<sequence>MEVPFYRDTWAEINLDAIEANVVNMRQLLPVDTMVMAVVKANGYGHGAEEVAETALEAGAKWLGVALLDEAVRLRVSGIEAPILVLGWTRPEDVHIAAKYNISITVFQQEWVREASKCYKSQHPVFFHLKFDTGMGRLGVRDYSEAKGLIGEMKSDPRFIIEGAFTHFATADEDNQTYFNEQYSRFKEGLSWLKELGINPNLIHCGNSAASLKHPENMFNLVRFGIAMYGLSPSEEMKPGLPFKLEEAFSFHSRLVHVKSVPPNEGISYGAIYRTEKDEWIGTVPVGYADGWTRSLAKDSTVIVRNNRCPIAGKICMDQFMCRLPYEVPVGEKVTLIGGGPDVKITVDEVAARLGTINYEIPCMISERVPRIYFRSGERLKVRNPLLETNEEI</sequence>
<gene>
    <name evidence="9" type="ORF">EV207_12846</name>
</gene>
<dbReference type="PROSITE" id="PS00395">
    <property type="entry name" value="ALANINE_RACEMASE"/>
    <property type="match status" value="1"/>
</dbReference>
<feature type="modified residue" description="N6-(pyridoxal phosphate)lysine" evidence="5 6">
    <location>
        <position position="40"/>
    </location>
</feature>
<dbReference type="InterPro" id="IPR009006">
    <property type="entry name" value="Ala_racemase/Decarboxylase_C"/>
</dbReference>
<dbReference type="InterPro" id="IPR029066">
    <property type="entry name" value="PLP-binding_barrel"/>
</dbReference>
<keyword evidence="3 5" id="KW-0663">Pyridoxal phosphate</keyword>
<dbReference type="InterPro" id="IPR001608">
    <property type="entry name" value="Ala_racemase_N"/>
</dbReference>
<feature type="binding site" evidence="5 7">
    <location>
        <position position="137"/>
    </location>
    <ligand>
        <name>substrate</name>
    </ligand>
</feature>
<evidence type="ECO:0000256" key="5">
    <source>
        <dbReference type="HAMAP-Rule" id="MF_01201"/>
    </source>
</evidence>
<feature type="active site" description="Proton acceptor; specific for D-alanine" evidence="5">
    <location>
        <position position="40"/>
    </location>
</feature>
<dbReference type="SUPFAM" id="SSF50621">
    <property type="entry name" value="Alanine racemase C-terminal domain-like"/>
    <property type="match status" value="1"/>
</dbReference>
<dbReference type="FunFam" id="2.40.37.10:FF:000006">
    <property type="entry name" value="Alanine racemase"/>
    <property type="match status" value="1"/>
</dbReference>
<comment type="cofactor">
    <cofactor evidence="2 5 6">
        <name>pyridoxal 5'-phosphate</name>
        <dbReference type="ChEBI" id="CHEBI:597326"/>
    </cofactor>
</comment>
<dbReference type="HAMAP" id="MF_01201">
    <property type="entry name" value="Ala_racemase"/>
    <property type="match status" value="1"/>
</dbReference>
<reference evidence="9 10" key="1">
    <citation type="submission" date="2019-03" db="EMBL/GenBank/DDBJ databases">
        <title>Genomic Encyclopedia of Type Strains, Phase IV (KMG-IV): sequencing the most valuable type-strain genomes for metagenomic binning, comparative biology and taxonomic classification.</title>
        <authorList>
            <person name="Goeker M."/>
        </authorList>
    </citation>
    <scope>NUCLEOTIDE SEQUENCE [LARGE SCALE GENOMIC DNA]</scope>
    <source>
        <strain evidence="9 10">DSM 19377</strain>
    </source>
</reference>